<dbReference type="GO" id="GO:0005739">
    <property type="term" value="C:mitochondrion"/>
    <property type="evidence" value="ECO:0007669"/>
    <property type="project" value="TreeGrafter"/>
</dbReference>
<feature type="compositionally biased region" description="Basic and acidic residues" evidence="3">
    <location>
        <begin position="1258"/>
        <end position="1269"/>
    </location>
</feature>
<dbReference type="GO" id="GO:0007005">
    <property type="term" value="P:mitochondrion organization"/>
    <property type="evidence" value="ECO:0007669"/>
    <property type="project" value="TreeGrafter"/>
</dbReference>
<gene>
    <name evidence="4" type="ORF">TGPRC2_204380</name>
</gene>
<organism evidence="4 5">
    <name type="scientific">Toxoplasma gondii TgCatPRC2</name>
    <dbReference type="NCBI Taxonomy" id="1130821"/>
    <lineage>
        <taxon>Eukaryota</taxon>
        <taxon>Sar</taxon>
        <taxon>Alveolata</taxon>
        <taxon>Apicomplexa</taxon>
        <taxon>Conoidasida</taxon>
        <taxon>Coccidia</taxon>
        <taxon>Eucoccidiorida</taxon>
        <taxon>Eimeriorina</taxon>
        <taxon>Sarcocystidae</taxon>
        <taxon>Toxoplasma</taxon>
    </lineage>
</organism>
<dbReference type="Proteomes" id="UP000075225">
    <property type="component" value="Unassembled WGS sequence"/>
</dbReference>
<reference evidence="5" key="1">
    <citation type="submission" date="2016-03" db="EMBL/GenBank/DDBJ databases">
        <authorList>
            <person name="Sibley D."/>
            <person name="Venepally P."/>
            <person name="Karamycheva S."/>
            <person name="Hadjithomas M."/>
            <person name="Khan A."/>
            <person name="Brunk B."/>
            <person name="Roos D."/>
            <person name="Caler E."/>
            <person name="Lorenzi H."/>
        </authorList>
    </citation>
    <scope>NUCLEOTIDE SEQUENCE [LARGE SCALE GENOMIC DNA]</scope>
    <source>
        <strain evidence="5">TgCatPRC2</strain>
    </source>
</reference>
<feature type="compositionally biased region" description="Pro residues" evidence="3">
    <location>
        <begin position="1554"/>
        <end position="1566"/>
    </location>
</feature>
<feature type="region of interest" description="Disordered" evidence="3">
    <location>
        <begin position="3089"/>
        <end position="3136"/>
    </location>
</feature>
<feature type="compositionally biased region" description="Low complexity" evidence="3">
    <location>
        <begin position="738"/>
        <end position="751"/>
    </location>
</feature>
<feature type="region of interest" description="Disordered" evidence="3">
    <location>
        <begin position="1666"/>
        <end position="1839"/>
    </location>
</feature>
<feature type="region of interest" description="Disordered" evidence="3">
    <location>
        <begin position="2064"/>
        <end position="2098"/>
    </location>
</feature>
<dbReference type="PANTHER" id="PTHR23075">
    <property type="entry name" value="PUTATIVE ATP-ASE"/>
    <property type="match status" value="1"/>
</dbReference>
<feature type="compositionally biased region" description="Basic and acidic residues" evidence="3">
    <location>
        <begin position="1234"/>
        <end position="1244"/>
    </location>
</feature>
<feature type="compositionally biased region" description="Basic and acidic residues" evidence="3">
    <location>
        <begin position="2350"/>
        <end position="2383"/>
    </location>
</feature>
<feature type="region of interest" description="Disordered" evidence="3">
    <location>
        <begin position="1196"/>
        <end position="1537"/>
    </location>
</feature>
<feature type="compositionally biased region" description="Basic and acidic residues" evidence="3">
    <location>
        <begin position="964"/>
        <end position="985"/>
    </location>
</feature>
<feature type="compositionally biased region" description="Polar residues" evidence="3">
    <location>
        <begin position="1291"/>
        <end position="1300"/>
    </location>
</feature>
<dbReference type="VEuPathDB" id="ToxoDB:TGPRC2_204380"/>
<evidence type="ECO:0000256" key="3">
    <source>
        <dbReference type="SAM" id="MobiDB-lite"/>
    </source>
</evidence>
<feature type="compositionally biased region" description="Low complexity" evidence="3">
    <location>
        <begin position="2729"/>
        <end position="2754"/>
    </location>
</feature>
<feature type="compositionally biased region" description="Acidic residues" evidence="3">
    <location>
        <begin position="1774"/>
        <end position="1789"/>
    </location>
</feature>
<feature type="region of interest" description="Disordered" evidence="3">
    <location>
        <begin position="120"/>
        <end position="194"/>
    </location>
</feature>
<feature type="compositionally biased region" description="Basic and acidic residues" evidence="3">
    <location>
        <begin position="1108"/>
        <end position="1137"/>
    </location>
</feature>
<evidence type="ECO:0000256" key="1">
    <source>
        <dbReference type="ARBA" id="ARBA00023054"/>
    </source>
</evidence>
<feature type="compositionally biased region" description="Basic and acidic residues" evidence="3">
    <location>
        <begin position="1197"/>
        <end position="1224"/>
    </location>
</feature>
<feature type="compositionally biased region" description="Basic and acidic residues" evidence="3">
    <location>
        <begin position="2507"/>
        <end position="2516"/>
    </location>
</feature>
<evidence type="ECO:0000313" key="4">
    <source>
        <dbReference type="EMBL" id="KYK66374.1"/>
    </source>
</evidence>
<feature type="compositionally biased region" description="Basic and acidic residues" evidence="3">
    <location>
        <begin position="2775"/>
        <end position="2788"/>
    </location>
</feature>
<feature type="compositionally biased region" description="Polar residues" evidence="3">
    <location>
        <begin position="2340"/>
        <end position="2349"/>
    </location>
</feature>
<feature type="region of interest" description="Disordered" evidence="3">
    <location>
        <begin position="1553"/>
        <end position="1648"/>
    </location>
</feature>
<dbReference type="EMBL" id="AHZP02001724">
    <property type="protein sequence ID" value="KYK66374.1"/>
    <property type="molecule type" value="Genomic_DNA"/>
</dbReference>
<feature type="compositionally biased region" description="Basic and acidic residues" evidence="3">
    <location>
        <begin position="3111"/>
        <end position="3129"/>
    </location>
</feature>
<feature type="compositionally biased region" description="Low complexity" evidence="3">
    <location>
        <begin position="275"/>
        <end position="301"/>
    </location>
</feature>
<feature type="compositionally biased region" description="Low complexity" evidence="3">
    <location>
        <begin position="1567"/>
        <end position="1640"/>
    </location>
</feature>
<feature type="compositionally biased region" description="Low complexity" evidence="3">
    <location>
        <begin position="2615"/>
        <end position="2624"/>
    </location>
</feature>
<feature type="compositionally biased region" description="Basic and acidic residues" evidence="3">
    <location>
        <begin position="995"/>
        <end position="1023"/>
    </location>
</feature>
<dbReference type="PANTHER" id="PTHR23075:SF0">
    <property type="entry name" value="ATPASE FAMILY AAA DOMAIN-CONTAINING PROTEIN 3"/>
    <property type="match status" value="1"/>
</dbReference>
<feature type="compositionally biased region" description="Basic and acidic residues" evidence="3">
    <location>
        <begin position="1739"/>
        <end position="1773"/>
    </location>
</feature>
<feature type="region of interest" description="Disordered" evidence="3">
    <location>
        <begin position="1089"/>
        <end position="1177"/>
    </location>
</feature>
<feature type="compositionally biased region" description="Basic residues" evidence="3">
    <location>
        <begin position="826"/>
        <end position="836"/>
    </location>
</feature>
<feature type="compositionally biased region" description="Low complexity" evidence="3">
    <location>
        <begin position="791"/>
        <end position="817"/>
    </location>
</feature>
<dbReference type="GO" id="GO:0008270">
    <property type="term" value="F:zinc ion binding"/>
    <property type="evidence" value="ECO:0007669"/>
    <property type="project" value="TreeGrafter"/>
</dbReference>
<keyword evidence="1 2" id="KW-0175">Coiled coil</keyword>
<feature type="region of interest" description="Disordered" evidence="3">
    <location>
        <begin position="2488"/>
        <end position="2526"/>
    </location>
</feature>
<feature type="compositionally biased region" description="Basic and acidic residues" evidence="3">
    <location>
        <begin position="1305"/>
        <end position="1330"/>
    </location>
</feature>
<feature type="compositionally biased region" description="Basic and acidic residues" evidence="3">
    <location>
        <begin position="2282"/>
        <end position="2295"/>
    </location>
</feature>
<feature type="region of interest" description="Disordered" evidence="3">
    <location>
        <begin position="661"/>
        <end position="680"/>
    </location>
</feature>
<feature type="compositionally biased region" description="Polar residues" evidence="3">
    <location>
        <begin position="668"/>
        <end position="677"/>
    </location>
</feature>
<feature type="region of interest" description="Disordered" evidence="3">
    <location>
        <begin position="2724"/>
        <end position="2788"/>
    </location>
</feature>
<feature type="region of interest" description="Disordered" evidence="3">
    <location>
        <begin position="2308"/>
        <end position="2394"/>
    </location>
</feature>
<comment type="caution">
    <text evidence="4">The sequence shown here is derived from an EMBL/GenBank/DDBJ whole genome shotgun (WGS) entry which is preliminary data.</text>
</comment>
<feature type="compositionally biased region" description="Low complexity" evidence="3">
    <location>
        <begin position="1671"/>
        <end position="1694"/>
    </location>
</feature>
<feature type="region of interest" description="Disordered" evidence="3">
    <location>
        <begin position="275"/>
        <end position="349"/>
    </location>
</feature>
<feature type="compositionally biased region" description="Basic and acidic residues" evidence="3">
    <location>
        <begin position="1400"/>
        <end position="1412"/>
    </location>
</feature>
<sequence>MYGLPRLFSSCPSEADSTRPSTAVSCFGAEIPFQKTPAGVPPSPFFSSFPPPPSVSSPAFSLCASAFLSPPCVPATSAGVSAAPGVSSASPASLEEHLRLLHLGNQQLIREELERASSSRLSSSYSRGQSAPPWPSSASLLSESCGAAPANREGPTAGAGERSSWVRARSADASLPARPGCPPAALGSCRDTGESAEGEGVLMVSGEAGNVNSVRCSFARGSTSHMQPGPSFGASGNHCLPPGPQAALPLLAQSKPAVACLSSSSVFAASKSPLVRSSSLPSSSSFSPSPLRSSSSLTSSPAVPQPDSAGSSRICAGASPSSGAPTRSESAHASGGSRSQPRLVYVHPNAPGATPDVFVVVTPSPTAVRRTNSESQLCGTSPESVTCPAPLPQGGAAPGCFLSSSFSQRLTSKEGGEGGAAPSVTRLSQEVPSVLEFLHSQAADAPSATSSVPSSGASSCKLLASSTPPVSANYPVSSASSASSAPTVSSLRPSLSSAGASAGGLLHSGAFAEASKDRQDCSRGEAAEFQRLAQSVSLVASAAPRPPVSRSPSPYTQPHQLWGAACSTPPLDSALSLSPASQACASKPHLVQALDLHCSAVPAAGLRVHPKGSGASGARCASLPRAYIHQTAGRVSEEVPGRPLESLLPLREWPQTKLVAEKDETDASESSFLSSSPDAPRERGLEVLRLQVCGSVASDRTPPDREEDTACATFKASSEDGAFQHPRESYSPCDDAVLDSSLPEVSSSPLSRQSPIAASVSHDDVEARVSSLAPRRLKKHKRAESTHASQPSRACSLLPSSASSVSSSSSSFPPVSARAREEPARVARRSASKTARRGSTDSSVLPHPSRASASREKQTAGVPLALACRREKAGDRCTSSAVGGSARGPSSGVRTAALRETPLAGSRRVALSESRDEQRERRLRGRPLAPEAKAKNAAVGERRSLSFSRAFAPSAAASSSSPRLVRDAHAHGEHEARQLRLEPRKAPRAGQAGGEPEKRRTETRDSVEKTQQEEARAEREAEVRVLAGTRNKEEAISRSGQDVEEVKDELEASLLDGCLVDEESLPSCLVDLRPPEDCELPRESQLALLTTTASSRRASFRQGSTSEELCRETDKERAGGERESSRETERDGARETEQTGEGDETSLANEAGTSNKRERANDAETSEASAEGPQKNAEDWALSFLDCPGIGVSIHLTEAEATPRAEGRDSERQRQGATRAREAQQEPSSPRGGEATHETRRKDESEEGENVSWTDEERETKEAGVKGEELATGGGGNCQTRGKKHFAKMQVSDSPASTPANGADAPREETVTPRLSPPERECAVDKDRQQVDATKTASVRETAEEINITQAPEEDAAELLGSSTVFGQASQGEEDGAGRRPMKAISELERENQLDEGEEPSLRRGERVRERPSLSLTDLKSLARSELDEEELWPSEDLRRRSPLFEGDMSIPRSPTEAPPSPPASLCSSPQPPPLPQLNSLSHGRQHSWTSSGSVSSASVPSLASCFSSSSSSWSSSSSFLGGGSEQDAPLRPSSAFAPATSAAPLWGPFTSASPPPVRFASPPSPSFSSSASSSSASSVSASSSSASSSSASSSSASSSSASSSSASSSSASSSSASSSSASSSSASSSSASSAFSSSSTGILSRKLREPVPSLRSNFFVARDRCEPGTLSPLSPSALSPLSPSADAASAALLRSVPSPIFARDKTSTSKQTPCREPPEKDEASLSQAEGNTIDPSSEGEKDEGGGELREERQAEEAAAEGRRESEDCHEQETGGEMEGGETSAEEDREAVRERKASTGAERGNSPRTGRGVHTPSGSVSPCSSDSTVSPALFLPLPRQPESSIDRQMQEILSAEEASLRTLLSPPPSPASSCMRAASPGRLGVHLGSSVSAPTAPRGHEIDIFCGDANMQCSRASEDDEAFEENLEELREVSALQLRVRVWREKFWTLKRLDREKDRVIGEQVEQLRASEVLFLQMVGENETKLEHEREVHAQELARIAAELAGLQTVCERERAERDAERAEVDVQHSAQLAEARARLADALREKAEEGAALRRALQEAEANLRRQQEREAEARRKHAEGLAAERGHREAARDETERLRKELEEKCAALLREVEERGEERRRRESERDVERAEHAEKQRQICELRENEKKRQREVEELERRVAEQRAREAALLRQIENQEDQLQNQQSLLEEQAKLLVEQQEELLEMQRRCSQIESERREKGSDDGGREPRDFGELPGQQTKESAERCNAAKDGNDDRDRGERETERDAELERTEDEGDEGKQRLQAELAETREELRSAKEVIRALQEAHTQALEESRSLRGELEIRQKPEKQELARETQTPDTCDTPSDREGRSSHRSSQERDRSSEGGREPRREKEARQGEWVASLEDEKEAALSLRIQREYEEENIKLREEMKRHREEAKARVALEEELRQQLQILKGQKEELEETTQWTERRAAYLLRVHRQLQEDLEAAKEELALYRRAREASDKGGSIDADQPVKPRHRESERSETKGAAESGRSTVAELQREVKRLEKRLADAQGVVAQEKAASATAREKLLREETEARRFAAEAARLAEANRELQRLVASCRRLHRGEQEEDDLHATRLVSPQPAGADEALAGDGEVRLSGRASGEERGASRFSRRDSPSPPSAEVCARVDDGVGFADLREETADSVGVVALQQQLKQTTASAMARERLLQTRIRTLQQQLESQRSYYHKRLTNLSVGSRHPTAPSSSSSCPSSSSRASAGVRVSRSKTREETAYISRSGSLESGGEKERIEREKGEESRRRLSVCSRAIQVDSVDVSPTREDEESEARCLSLQRERLFPLLYRENPAIATLFTFWLLAQRLYFSRVSSSSSAPASAAGETCLEREGVNLGGQGGSRDREDGRCEVPFDRRVEFLVAFLFPPVPRQDEQEERIGFDAFEKALRRVGCAASESDALAAWTVVATPEESAGKDAGGAQDAKGNATAIRERTVSRERLTQRARQTDPSFLFLSYCALARRSKLQKQELHVLSATNQALLHAAQEQQEVLRRQRELDAEKRRDAQNLFEKKINLCIAQAAQQQREYQRHIALLDQQLRRRTAESSASAYKQRATGAENGEEEQKDESRKETEENRREREERKACSSSLPAAHAVPQTSYATLLQQADEALELQLRLLRENVNLREKLQKPAAPEREVYVHPTRERLAACPARDEREHIEAEAMLAALGAELDTLSRDVEGEIEARVAEACESLSLETCPL</sequence>
<feature type="compositionally biased region" description="Basic and acidic residues" evidence="3">
    <location>
        <begin position="2315"/>
        <end position="2339"/>
    </location>
</feature>
<feature type="compositionally biased region" description="Basic and acidic residues" evidence="3">
    <location>
        <begin position="2245"/>
        <end position="2274"/>
    </location>
</feature>
<name>A0A151HAL1_TOXGO</name>
<feature type="compositionally biased region" description="Polar residues" evidence="3">
    <location>
        <begin position="1361"/>
        <end position="1371"/>
    </location>
</feature>
<feature type="compositionally biased region" description="Polar residues" evidence="3">
    <location>
        <begin position="319"/>
        <end position="328"/>
    </location>
</feature>
<feature type="compositionally biased region" description="Low complexity" evidence="3">
    <location>
        <begin position="1477"/>
        <end position="1520"/>
    </location>
</feature>
<feature type="region of interest" description="Disordered" evidence="3">
    <location>
        <begin position="2598"/>
        <end position="2657"/>
    </location>
</feature>
<feature type="compositionally biased region" description="Polar residues" evidence="3">
    <location>
        <begin position="1089"/>
        <end position="1107"/>
    </location>
</feature>
<feature type="region of interest" description="Disordered" evidence="3">
    <location>
        <begin position="719"/>
        <end position="1026"/>
    </location>
</feature>
<feature type="compositionally biased region" description="Low complexity" evidence="3">
    <location>
        <begin position="1815"/>
        <end position="1831"/>
    </location>
</feature>
<protein>
    <submittedName>
        <fullName evidence="4">Uncharacterized protein</fullName>
    </submittedName>
</protein>
<feature type="compositionally biased region" description="Low complexity" evidence="3">
    <location>
        <begin position="120"/>
        <end position="144"/>
    </location>
</feature>
<evidence type="ECO:0000313" key="5">
    <source>
        <dbReference type="Proteomes" id="UP000075225"/>
    </source>
</evidence>
<proteinExistence type="predicted"/>
<accession>A0A151HAL1</accession>
<feature type="coiled-coil region" evidence="2">
    <location>
        <begin position="2403"/>
        <end position="2486"/>
    </location>
</feature>
<feature type="compositionally biased region" description="Low complexity" evidence="3">
    <location>
        <begin position="945"/>
        <end position="963"/>
    </location>
</feature>
<feature type="coiled-coil region" evidence="2">
    <location>
        <begin position="3028"/>
        <end position="3082"/>
    </location>
</feature>
<feature type="compositionally biased region" description="Basic and acidic residues" evidence="3">
    <location>
        <begin position="2625"/>
        <end position="2648"/>
    </location>
</feature>
<evidence type="ECO:0000256" key="2">
    <source>
        <dbReference type="SAM" id="Coils"/>
    </source>
</evidence>
<dbReference type="OrthoDB" id="348853at2759"/>
<feature type="compositionally biased region" description="Acidic residues" evidence="3">
    <location>
        <begin position="1245"/>
        <end position="1257"/>
    </location>
</feature>
<feature type="compositionally biased region" description="Polar residues" evidence="3">
    <location>
        <begin position="1725"/>
        <end position="1736"/>
    </location>
</feature>
<feature type="region of interest" description="Disordered" evidence="3">
    <location>
        <begin position="473"/>
        <end position="494"/>
    </location>
</feature>
<feature type="compositionally biased region" description="Basic and acidic residues" evidence="3">
    <location>
        <begin position="2217"/>
        <end position="2236"/>
    </location>
</feature>
<feature type="region of interest" description="Disordered" evidence="3">
    <location>
        <begin position="2211"/>
        <end position="2295"/>
    </location>
</feature>